<proteinExistence type="inferred from homology"/>
<protein>
    <submittedName>
        <fullName evidence="5">ABC transporter substrate-binding protein</fullName>
    </submittedName>
</protein>
<evidence type="ECO:0000259" key="4">
    <source>
        <dbReference type="Pfam" id="PF13458"/>
    </source>
</evidence>
<feature type="domain" description="Leucine-binding protein" evidence="4">
    <location>
        <begin position="54"/>
        <end position="399"/>
    </location>
</feature>
<evidence type="ECO:0000313" key="5">
    <source>
        <dbReference type="EMBL" id="MBL7633306.1"/>
    </source>
</evidence>
<feature type="chain" id="PRO_5039064039" evidence="3">
    <location>
        <begin position="31"/>
        <end position="426"/>
    </location>
</feature>
<comment type="caution">
    <text evidence="5">The sequence shown here is derived from an EMBL/GenBank/DDBJ whole genome shotgun (WGS) entry which is preliminary data.</text>
</comment>
<dbReference type="PROSITE" id="PS51257">
    <property type="entry name" value="PROKAR_LIPOPROTEIN"/>
    <property type="match status" value="1"/>
</dbReference>
<feature type="signal peptide" evidence="3">
    <location>
        <begin position="1"/>
        <end position="30"/>
    </location>
</feature>
<comment type="similarity">
    <text evidence="1">Belongs to the leucine-binding protein family.</text>
</comment>
<name>A0A937RJA8_9ACTN</name>
<evidence type="ECO:0000256" key="2">
    <source>
        <dbReference type="ARBA" id="ARBA00022729"/>
    </source>
</evidence>
<accession>A0A937RJA8</accession>
<evidence type="ECO:0000256" key="1">
    <source>
        <dbReference type="ARBA" id="ARBA00010062"/>
    </source>
</evidence>
<dbReference type="AlphaFoldDB" id="A0A937RJA8"/>
<keyword evidence="2 3" id="KW-0732">Signal</keyword>
<dbReference type="Gene3D" id="3.40.50.2300">
    <property type="match status" value="2"/>
</dbReference>
<dbReference type="PANTHER" id="PTHR30483">
    <property type="entry name" value="LEUCINE-SPECIFIC-BINDING PROTEIN"/>
    <property type="match status" value="1"/>
</dbReference>
<dbReference type="SUPFAM" id="SSF53822">
    <property type="entry name" value="Periplasmic binding protein-like I"/>
    <property type="match status" value="1"/>
</dbReference>
<reference evidence="5" key="1">
    <citation type="submission" date="2020-12" db="EMBL/GenBank/DDBJ databases">
        <title>Genomic characterization of non-nitrogen-fixing Frankia strains.</title>
        <authorList>
            <person name="Carlos-Shanley C."/>
            <person name="Guerra T."/>
            <person name="Hahn D."/>
        </authorList>
    </citation>
    <scope>NUCLEOTIDE SEQUENCE</scope>
    <source>
        <strain evidence="5">CN6</strain>
    </source>
</reference>
<evidence type="ECO:0000313" key="6">
    <source>
        <dbReference type="Proteomes" id="UP000604475"/>
    </source>
</evidence>
<dbReference type="InterPro" id="IPR028082">
    <property type="entry name" value="Peripla_BP_I"/>
</dbReference>
<dbReference type="PANTHER" id="PTHR30483:SF6">
    <property type="entry name" value="PERIPLASMIC BINDING PROTEIN OF ABC TRANSPORTER FOR NATURAL AMINO ACIDS"/>
    <property type="match status" value="1"/>
</dbReference>
<organism evidence="5 6">
    <name type="scientific">Frankia nepalensis</name>
    <dbReference type="NCBI Taxonomy" id="1836974"/>
    <lineage>
        <taxon>Bacteria</taxon>
        <taxon>Bacillati</taxon>
        <taxon>Actinomycetota</taxon>
        <taxon>Actinomycetes</taxon>
        <taxon>Frankiales</taxon>
        <taxon>Frankiaceae</taxon>
        <taxon>Frankia</taxon>
    </lineage>
</organism>
<evidence type="ECO:0000256" key="3">
    <source>
        <dbReference type="SAM" id="SignalP"/>
    </source>
</evidence>
<gene>
    <name evidence="5" type="ORF">I7412_40380</name>
</gene>
<dbReference type="InterPro" id="IPR051010">
    <property type="entry name" value="BCAA_transport"/>
</dbReference>
<dbReference type="InterPro" id="IPR028081">
    <property type="entry name" value="Leu-bd"/>
</dbReference>
<dbReference type="EMBL" id="JAEACQ010000379">
    <property type="protein sequence ID" value="MBL7633306.1"/>
    <property type="molecule type" value="Genomic_DNA"/>
</dbReference>
<keyword evidence="6" id="KW-1185">Reference proteome</keyword>
<dbReference type="CDD" id="cd06341">
    <property type="entry name" value="PBP1_ABC_ligand_binding-like"/>
    <property type="match status" value="1"/>
</dbReference>
<dbReference type="Pfam" id="PF13458">
    <property type="entry name" value="Peripla_BP_6"/>
    <property type="match status" value="1"/>
</dbReference>
<dbReference type="RefSeq" id="WP_203001629.1">
    <property type="nucleotide sequence ID" value="NZ_JADWYU010000205.1"/>
</dbReference>
<dbReference type="Proteomes" id="UP000604475">
    <property type="component" value="Unassembled WGS sequence"/>
</dbReference>
<sequence length="426" mass="45384">MVLAPYRRSPRSRAALAASTVGLAALVACGGPTNETASVGISCETTAPGVTATEVKIGLLHDDSGPSAEAMRAFRGGVDARLGVTNEEDGGVFGRTVTYAWRDDQADPSINLQAARQLVTDENVFGIIEAPGAEAGSAEWLHQQGVPVTGLASDRLWTRYDNMFSWFYLGEGSVTTWGDFIRSRGGTRAAVFAISGNEANFDFSRQFKASLLETGVEIINIFEVAGTTNYVNIAQQIKASGVDTIAGVLLPDAAAELLPALRDAGVRPKVVMMPLGYDQNVLARYGQQLAGTVIYSAVKPFELNTTEQQAMLTAMTTYAPQAKPPQQDSAVDGYVAADLLLRGLREAGACPTRESFINALRAVNDYNGAGLIPHSVDLSTNRNKISVCYSFVQVGTDGQRFVPLSEDATCGQEITSQKMDQLLSNP</sequence>